<dbReference type="InterPro" id="IPR013154">
    <property type="entry name" value="ADH-like_N"/>
</dbReference>
<evidence type="ECO:0000256" key="7">
    <source>
        <dbReference type="PROSITE-ProRule" id="PRU01363"/>
    </source>
</evidence>
<evidence type="ECO:0000256" key="1">
    <source>
        <dbReference type="ARBA" id="ARBA00022450"/>
    </source>
</evidence>
<feature type="domain" description="PKS/mFAS DH" evidence="10">
    <location>
        <begin position="942"/>
        <end position="1264"/>
    </location>
</feature>
<dbReference type="InterPro" id="IPR049900">
    <property type="entry name" value="PKS_mFAS_DH"/>
</dbReference>
<dbReference type="GO" id="GO:0004312">
    <property type="term" value="F:fatty acid synthase activity"/>
    <property type="evidence" value="ECO:0007669"/>
    <property type="project" value="TreeGrafter"/>
</dbReference>
<feature type="active site" description="Proton acceptor; for dehydratase activity" evidence="7">
    <location>
        <position position="974"/>
    </location>
</feature>
<dbReference type="GO" id="GO:0016491">
    <property type="term" value="F:oxidoreductase activity"/>
    <property type="evidence" value="ECO:0007669"/>
    <property type="project" value="InterPro"/>
</dbReference>
<dbReference type="InterPro" id="IPR020807">
    <property type="entry name" value="PKS_DH"/>
</dbReference>
<dbReference type="PROSITE" id="PS52019">
    <property type="entry name" value="PKS_MFAS_DH"/>
    <property type="match status" value="1"/>
</dbReference>
<dbReference type="InterPro" id="IPR032821">
    <property type="entry name" value="PKS_assoc"/>
</dbReference>
<feature type="active site" description="Proton donor; for dehydratase activity" evidence="7">
    <location>
        <position position="1175"/>
    </location>
</feature>
<organism evidence="11 12">
    <name type="scientific">Penicillium angulare</name>
    <dbReference type="NCBI Taxonomy" id="116970"/>
    <lineage>
        <taxon>Eukaryota</taxon>
        <taxon>Fungi</taxon>
        <taxon>Dikarya</taxon>
        <taxon>Ascomycota</taxon>
        <taxon>Pezizomycotina</taxon>
        <taxon>Eurotiomycetes</taxon>
        <taxon>Eurotiomycetidae</taxon>
        <taxon>Eurotiales</taxon>
        <taxon>Aspergillaceae</taxon>
        <taxon>Penicillium</taxon>
    </lineage>
</organism>
<dbReference type="InterPro" id="IPR013149">
    <property type="entry name" value="ADH-like_C"/>
</dbReference>
<keyword evidence="4" id="KW-0521">NADP</keyword>
<dbReference type="SUPFAM" id="SSF51735">
    <property type="entry name" value="NAD(P)-binding Rossmann-fold domains"/>
    <property type="match status" value="2"/>
</dbReference>
<evidence type="ECO:0000256" key="2">
    <source>
        <dbReference type="ARBA" id="ARBA00022553"/>
    </source>
</evidence>
<dbReference type="InterPro" id="IPR036291">
    <property type="entry name" value="NAD(P)-bd_dom_sf"/>
</dbReference>
<dbReference type="PANTHER" id="PTHR43775">
    <property type="entry name" value="FATTY ACID SYNTHASE"/>
    <property type="match status" value="1"/>
</dbReference>
<sequence length="2199" mass="240432">MTSPLSDIAVVGMSCRFPGDGDSVDRFWNLICEGRSAYSENPERWNPDAFHFPQKKLNASLPRGAHFLKQDVAAFDANFFNISKAEAEAMDPQQRMVMETTVEAMDHGGLPASKLAGTQTGVWMANFTSDYREMLYRDPESAPMYTLAGASNTSTSNRVSYFFNFKGPSFTLNTACSSSLVATHLACQSLALGETSTAIVGGTSLLLNPDLFMFLSNQNFLAADGRCKAFDESGDGYGRGEGAAVLILKRIGDAIADGDPIRAVIRGSSVNQDGRTKGMTLPSADAQVQLIQTAYKNAGVPMSETRYVEAHGTGTRAGDTTETEALSRTLSEMRSSSDRLLIGSVKANIGHLEACAGLASIIKCVRILETGYIPPTPSYKKGNPGVKWDEWKLKVPAAMTRWPTDGLRRLSTQGFGYGGTNSHLVMDDAYHYLESRGLQGNHCTVDLAQKSINGSNPVPAQNRPRVFCFSAQDRDGLKRMRTALYQHLAEKGGKLALIEDDRYLSDLSYTLSQRRNRLQWRTFLIASSLAQLQRALLEEPWPNPETRSPPRTPRIGFIFTGQGAQWAEMGIRLMKYDVFRNSIERSSRYIKETLHCQWDVIEELSRPNDSSRLGLAIFSQTICTVLQVALVDLLAAWHVAPSSVAGHSSGEIAAAYCLGVLSQEDAVKIAYYRGVLSSEMKEADSSLKGAMMAVGASPAEVQRHIDTLTQGVVVVACINSPSSITASGDVPAIDELEAKLQEQGIFARKLKVDTAYHSPHMQTIAGDYFDAISDISTNPAYLGRRMHSSVVGKSIASHELGAGNWVRNLVSPVRFADAVHDLVRPMGDDGQRHTENAVDLLIEVGPHPALQGPVNQTLKHYGVNGIEYLSVLRRGQDDELMALSCVGSLLSADIAVDMSAIHGDKSNKPLVDLPTYPWNHSARFWSESRVSKEYRLRKHPRLPLLGAPCPVMDSEERQWRGFIRLNEEPWVREHVIQDAILYPAAGFLAMAIEAAIQKITDEDQSIESIAGVRLRDIQIHTALVLEEDAVPEVILTFRPHQRGTLDSSFTWTEFTITSCTDGQQPVKNCSGILIVEKEAAQGSSMQLERNEEAAQAQTRFNELRTGCSTHANAKDFYTRLDKLGLHYGPSFARLTQISHDTETGSCVGKLEIPDFESMNPPWRERDHVVHPTVLDSIFHLMFAAMLGHQNGLKGALVPTSISEIFVSTKIPFQPGTELDGFASSSPFGFREWVSDINILDHVTATSQIRIRGFTCADVSYGGNMSEDDLVKPITFTDTWTSIRDLVPTEDSEHKSETTFSEMTLVLPRTLEDSYAEIVSSLEEILALKGISTSHLQWNGENVATLQGKSCIILTDLQKSLLADISEEDFHSLKDLILQSQSLLWVSGNIGPQASLVAGLARSVRNEVPGMEFKTLQITKTTLNKFSEIIDQVLLHAGPDTEFLAIDGQVGVSRLLEDQPRNESLATILGNFPAKVKHMPLKETAGPVKLGIRNPGMLDSLCFERDNVPDTPLKEGTVEVDVKATGINFRDIMVAMGQIPDSLLGFEGAGIVRRAATDVATVKPGDRVCFLAHGAHRTVHRIRAEYAVPIPSDMPFHDAAGLLLAHSTAWYGLKKMANIEAGQTILIHAAAGGVGQAAVMLAQHVGLEIFATVGSDDKRELIKTRYGIPEDHIFNSRDLSFVQGVMRMTKGVGVDVILNSLSGEALRQTWSCIAPFGTFIEIGMKDILGNTRLDMRPFIRDATFTFINLNHLEKDRPRLMAEILHSSMDLIKSGVTKPIYPVTDYRISQVEQSFRVMQAGKHRGKLTLTHNDEDIVPVVDSFRSAELSADACYMLVGGLGGLGRSLAQLFVRLGAKKLCFLSRSGAESPSAQKLVEELKSQGAEVLVCKCDVADASSLQNAIQLCSTSLGPVKGVVQCAMVLRDSVFENMTYQQWIDSTQPKVKGSWNLHTCLPNVDFFLILSSFAGVFGSRGQSNYAAAGAYEDALSAYRHSLGMKGTTLDLGIMQDVGVLAEQGITDYLREWEGPCGIREAEFHALINHTLACELSGESSPSQIVTGFATARTVQRSGIKTPFYFSDPRFSNLAQSDNAELADSAHDAASVQTQLTKALSIAEAASAITNALARRLADSLQSPISEIDTARPLHAFGIDSLVAVEYANWVFKEIKAKVTVFDLLANVPITSLAEKLVSKSTLIAHIPV</sequence>
<dbReference type="InterPro" id="IPR020841">
    <property type="entry name" value="PKS_Beta-ketoAc_synthase_dom"/>
</dbReference>
<dbReference type="InterPro" id="IPR014031">
    <property type="entry name" value="Ketoacyl_synth_C"/>
</dbReference>
<dbReference type="SMART" id="SM00829">
    <property type="entry name" value="PKS_ER"/>
    <property type="match status" value="1"/>
</dbReference>
<dbReference type="InterPro" id="IPR056501">
    <property type="entry name" value="NAD-bd_HRPKS_sdrA"/>
</dbReference>
<dbReference type="InterPro" id="IPR049552">
    <property type="entry name" value="PKS_DH_N"/>
</dbReference>
<dbReference type="Proteomes" id="UP001149165">
    <property type="component" value="Unassembled WGS sequence"/>
</dbReference>
<evidence type="ECO:0000259" key="9">
    <source>
        <dbReference type="PROSITE" id="PS52004"/>
    </source>
</evidence>
<dbReference type="InterPro" id="IPR001227">
    <property type="entry name" value="Ac_transferase_dom_sf"/>
</dbReference>
<dbReference type="Pfam" id="PF00698">
    <property type="entry name" value="Acyl_transf_1"/>
    <property type="match status" value="1"/>
</dbReference>
<dbReference type="Gene3D" id="3.30.70.3290">
    <property type="match status" value="1"/>
</dbReference>
<dbReference type="SUPFAM" id="SSF47336">
    <property type="entry name" value="ACP-like"/>
    <property type="match status" value="1"/>
</dbReference>
<dbReference type="Pfam" id="PF08240">
    <property type="entry name" value="ADH_N"/>
    <property type="match status" value="1"/>
</dbReference>
<evidence type="ECO:0000256" key="4">
    <source>
        <dbReference type="ARBA" id="ARBA00022857"/>
    </source>
</evidence>
<accession>A0A9W9ET76</accession>
<evidence type="ECO:0000256" key="5">
    <source>
        <dbReference type="ARBA" id="ARBA00023268"/>
    </source>
</evidence>
<keyword evidence="12" id="KW-1185">Reference proteome</keyword>
<dbReference type="Pfam" id="PF02801">
    <property type="entry name" value="Ketoacyl-synt_C"/>
    <property type="match status" value="1"/>
</dbReference>
<dbReference type="InterPro" id="IPR016036">
    <property type="entry name" value="Malonyl_transacylase_ACP-bd"/>
</dbReference>
<dbReference type="Gene3D" id="3.40.47.10">
    <property type="match status" value="1"/>
</dbReference>
<dbReference type="InterPro" id="IPR042104">
    <property type="entry name" value="PKS_dehydratase_sf"/>
</dbReference>
<dbReference type="Gene3D" id="3.40.50.720">
    <property type="entry name" value="NAD(P)-binding Rossmann-like Domain"/>
    <property type="match status" value="2"/>
</dbReference>
<dbReference type="Pfam" id="PF23297">
    <property type="entry name" value="ACP_SdgA_C"/>
    <property type="match status" value="1"/>
</dbReference>
<evidence type="ECO:0000313" key="12">
    <source>
        <dbReference type="Proteomes" id="UP001149165"/>
    </source>
</evidence>
<evidence type="ECO:0000256" key="6">
    <source>
        <dbReference type="ARBA" id="ARBA00023315"/>
    </source>
</evidence>
<feature type="region of interest" description="C-terminal hotdog fold" evidence="7">
    <location>
        <begin position="1108"/>
        <end position="1264"/>
    </location>
</feature>
<dbReference type="PROSITE" id="PS52004">
    <property type="entry name" value="KS3_2"/>
    <property type="match status" value="1"/>
</dbReference>
<dbReference type="SMART" id="SM00822">
    <property type="entry name" value="PKS_KR"/>
    <property type="match status" value="1"/>
</dbReference>
<dbReference type="SMART" id="SM00825">
    <property type="entry name" value="PKS_KS"/>
    <property type="match status" value="1"/>
</dbReference>
<dbReference type="InterPro" id="IPR009081">
    <property type="entry name" value="PP-bd_ACP"/>
</dbReference>
<dbReference type="Gene3D" id="1.10.1200.10">
    <property type="entry name" value="ACP-like"/>
    <property type="match status" value="1"/>
</dbReference>
<feature type="domain" description="Ketosynthase family 3 (KS3)" evidence="9">
    <location>
        <begin position="5"/>
        <end position="428"/>
    </location>
</feature>
<dbReference type="Pfam" id="PF16197">
    <property type="entry name" value="KAsynt_C_assoc"/>
    <property type="match status" value="1"/>
</dbReference>
<evidence type="ECO:0000259" key="8">
    <source>
        <dbReference type="PROSITE" id="PS50075"/>
    </source>
</evidence>
<dbReference type="InterPro" id="IPR016035">
    <property type="entry name" value="Acyl_Trfase/lysoPLipase"/>
</dbReference>
<dbReference type="InterPro" id="IPR014043">
    <property type="entry name" value="Acyl_transferase_dom"/>
</dbReference>
<dbReference type="FunFam" id="3.40.50.720:FF:000209">
    <property type="entry name" value="Polyketide synthase Pks12"/>
    <property type="match status" value="1"/>
</dbReference>
<keyword evidence="3" id="KW-0808">Transferase</keyword>
<dbReference type="Pfam" id="PF08659">
    <property type="entry name" value="KR"/>
    <property type="match status" value="1"/>
</dbReference>
<dbReference type="InterPro" id="IPR036736">
    <property type="entry name" value="ACP-like_sf"/>
</dbReference>
<dbReference type="Pfam" id="PF21089">
    <property type="entry name" value="PKS_DH_N"/>
    <property type="match status" value="1"/>
</dbReference>
<dbReference type="Pfam" id="PF00109">
    <property type="entry name" value="ketoacyl-synt"/>
    <property type="match status" value="1"/>
</dbReference>
<protein>
    <submittedName>
        <fullName evidence="11">Polyketide synthase</fullName>
    </submittedName>
</protein>
<dbReference type="CDD" id="cd00833">
    <property type="entry name" value="PKS"/>
    <property type="match status" value="1"/>
</dbReference>
<dbReference type="EMBL" id="JAPQKH010000007">
    <property type="protein sequence ID" value="KAJ5087582.1"/>
    <property type="molecule type" value="Genomic_DNA"/>
</dbReference>
<dbReference type="InterPro" id="IPR013968">
    <property type="entry name" value="PKS_KR"/>
</dbReference>
<dbReference type="GO" id="GO:0030639">
    <property type="term" value="P:polyketide biosynthetic process"/>
    <property type="evidence" value="ECO:0007669"/>
    <property type="project" value="UniProtKB-ARBA"/>
</dbReference>
<dbReference type="InterPro" id="IPR050091">
    <property type="entry name" value="PKS_NRPS_Biosynth_Enz"/>
</dbReference>
<dbReference type="InterPro" id="IPR014030">
    <property type="entry name" value="Ketoacyl_synth_N"/>
</dbReference>
<dbReference type="SUPFAM" id="SSF52151">
    <property type="entry name" value="FabD/lysophospholipase-like"/>
    <property type="match status" value="1"/>
</dbReference>
<dbReference type="Gene3D" id="3.90.180.10">
    <property type="entry name" value="Medium-chain alcohol dehydrogenases, catalytic domain"/>
    <property type="match status" value="1"/>
</dbReference>
<dbReference type="InterPro" id="IPR016039">
    <property type="entry name" value="Thiolase-like"/>
</dbReference>
<dbReference type="InterPro" id="IPR020806">
    <property type="entry name" value="PKS_PP-bd"/>
</dbReference>
<dbReference type="InterPro" id="IPR049551">
    <property type="entry name" value="PKS_DH_C"/>
</dbReference>
<evidence type="ECO:0000256" key="3">
    <source>
        <dbReference type="ARBA" id="ARBA00022679"/>
    </source>
</evidence>
<dbReference type="SUPFAM" id="SSF53901">
    <property type="entry name" value="Thiolase-like"/>
    <property type="match status" value="1"/>
</dbReference>
<dbReference type="PROSITE" id="PS50075">
    <property type="entry name" value="CARRIER"/>
    <property type="match status" value="1"/>
</dbReference>
<dbReference type="SMART" id="SM00826">
    <property type="entry name" value="PKS_DH"/>
    <property type="match status" value="1"/>
</dbReference>
<evidence type="ECO:0000259" key="10">
    <source>
        <dbReference type="PROSITE" id="PS52019"/>
    </source>
</evidence>
<reference evidence="11" key="2">
    <citation type="journal article" date="2023" name="IMA Fungus">
        <title>Comparative genomic study of the Penicillium genus elucidates a diverse pangenome and 15 lateral gene transfer events.</title>
        <authorList>
            <person name="Petersen C."/>
            <person name="Sorensen T."/>
            <person name="Nielsen M.R."/>
            <person name="Sondergaard T.E."/>
            <person name="Sorensen J.L."/>
            <person name="Fitzpatrick D.A."/>
            <person name="Frisvad J.C."/>
            <person name="Nielsen K.L."/>
        </authorList>
    </citation>
    <scope>NUCLEOTIDE SEQUENCE</scope>
    <source>
        <strain evidence="11">IBT 30069</strain>
    </source>
</reference>
<dbReference type="Pfam" id="PF14765">
    <property type="entry name" value="PS-DH"/>
    <property type="match status" value="1"/>
</dbReference>
<dbReference type="SMART" id="SM00827">
    <property type="entry name" value="PKS_AT"/>
    <property type="match status" value="1"/>
</dbReference>
<dbReference type="OrthoDB" id="329835at2759"/>
<keyword evidence="5" id="KW-0511">Multifunctional enzyme</keyword>
<keyword evidence="6" id="KW-0012">Acyltransferase</keyword>
<dbReference type="SUPFAM" id="SSF55048">
    <property type="entry name" value="Probable ACP-binding domain of malonyl-CoA ACP transacylase"/>
    <property type="match status" value="1"/>
</dbReference>
<feature type="region of interest" description="N-terminal hotdog fold" evidence="7">
    <location>
        <begin position="942"/>
        <end position="1080"/>
    </location>
</feature>
<reference evidence="11" key="1">
    <citation type="submission" date="2022-11" db="EMBL/GenBank/DDBJ databases">
        <authorList>
            <person name="Petersen C."/>
        </authorList>
    </citation>
    <scope>NUCLEOTIDE SEQUENCE</scope>
    <source>
        <strain evidence="11">IBT 30069</strain>
    </source>
</reference>
<comment type="caution">
    <text evidence="11">The sequence shown here is derived from an EMBL/GenBank/DDBJ whole genome shotgun (WGS) entry which is preliminary data.</text>
</comment>
<dbReference type="GO" id="GO:0031177">
    <property type="term" value="F:phosphopantetheine binding"/>
    <property type="evidence" value="ECO:0007669"/>
    <property type="project" value="InterPro"/>
</dbReference>
<dbReference type="CDD" id="cd05195">
    <property type="entry name" value="enoyl_red"/>
    <property type="match status" value="1"/>
</dbReference>
<dbReference type="InterPro" id="IPR011032">
    <property type="entry name" value="GroES-like_sf"/>
</dbReference>
<keyword evidence="2" id="KW-0597">Phosphoprotein</keyword>
<keyword evidence="1" id="KW-0596">Phosphopantetheine</keyword>
<dbReference type="Pfam" id="PF23114">
    <property type="entry name" value="NAD-bd_HRPKS_sdrA"/>
    <property type="match status" value="1"/>
</dbReference>
<dbReference type="GO" id="GO:0006633">
    <property type="term" value="P:fatty acid biosynthetic process"/>
    <property type="evidence" value="ECO:0007669"/>
    <property type="project" value="TreeGrafter"/>
</dbReference>
<feature type="domain" description="Carrier" evidence="8">
    <location>
        <begin position="2114"/>
        <end position="2191"/>
    </location>
</feature>
<name>A0A9W9ET76_9EURO</name>
<proteinExistence type="predicted"/>
<dbReference type="GO" id="GO:1901336">
    <property type="term" value="P:lactone biosynthetic process"/>
    <property type="evidence" value="ECO:0007669"/>
    <property type="project" value="UniProtKB-ARBA"/>
</dbReference>
<dbReference type="SUPFAM" id="SSF50129">
    <property type="entry name" value="GroES-like"/>
    <property type="match status" value="1"/>
</dbReference>
<evidence type="ECO:0000313" key="11">
    <source>
        <dbReference type="EMBL" id="KAJ5087582.1"/>
    </source>
</evidence>
<dbReference type="SMART" id="SM00823">
    <property type="entry name" value="PKS_PP"/>
    <property type="match status" value="1"/>
</dbReference>
<dbReference type="PANTHER" id="PTHR43775:SF29">
    <property type="entry name" value="ASPERFURANONE POLYKETIDE SYNTHASE AFOG-RELATED"/>
    <property type="match status" value="1"/>
</dbReference>
<dbReference type="InterPro" id="IPR020843">
    <property type="entry name" value="ER"/>
</dbReference>
<dbReference type="Pfam" id="PF00107">
    <property type="entry name" value="ADH_zinc_N"/>
    <property type="match status" value="1"/>
</dbReference>
<gene>
    <name evidence="11" type="ORF">N7456_011198</name>
</gene>
<dbReference type="Gene3D" id="3.10.129.110">
    <property type="entry name" value="Polyketide synthase dehydratase"/>
    <property type="match status" value="1"/>
</dbReference>
<dbReference type="InterPro" id="IPR057326">
    <property type="entry name" value="KR_dom"/>
</dbReference>
<dbReference type="Gene3D" id="3.40.366.10">
    <property type="entry name" value="Malonyl-Coenzyme A Acyl Carrier Protein, domain 2"/>
    <property type="match status" value="1"/>
</dbReference>